<name>A0AAW2CDS7_9ROSI</name>
<feature type="signal peptide" evidence="2">
    <location>
        <begin position="1"/>
        <end position="29"/>
    </location>
</feature>
<dbReference type="EMBL" id="JAZDWU010000007">
    <property type="protein sequence ID" value="KAK9995309.1"/>
    <property type="molecule type" value="Genomic_DNA"/>
</dbReference>
<accession>A0AAW2CDS7</accession>
<organism evidence="3 4">
    <name type="scientific">Lithocarpus litseifolius</name>
    <dbReference type="NCBI Taxonomy" id="425828"/>
    <lineage>
        <taxon>Eukaryota</taxon>
        <taxon>Viridiplantae</taxon>
        <taxon>Streptophyta</taxon>
        <taxon>Embryophyta</taxon>
        <taxon>Tracheophyta</taxon>
        <taxon>Spermatophyta</taxon>
        <taxon>Magnoliopsida</taxon>
        <taxon>eudicotyledons</taxon>
        <taxon>Gunneridae</taxon>
        <taxon>Pentapetalae</taxon>
        <taxon>rosids</taxon>
        <taxon>fabids</taxon>
        <taxon>Fagales</taxon>
        <taxon>Fagaceae</taxon>
        <taxon>Lithocarpus</taxon>
    </lineage>
</organism>
<sequence>MAFELKKRRLLSFLILSTLFLAWSLFVTGEKTEKLTFTSDGKNIYGAVTAKHRKGQPFNFAKLEEQPTPLVEEPPPIEEQLPPPRLTRRRPSEPPPPSPTGPSGPNP</sequence>
<feature type="chain" id="PRO_5043788911" description="Proline-rich protein" evidence="2">
    <location>
        <begin position="30"/>
        <end position="107"/>
    </location>
</feature>
<feature type="region of interest" description="Disordered" evidence="1">
    <location>
        <begin position="66"/>
        <end position="107"/>
    </location>
</feature>
<protein>
    <recommendedName>
        <fullName evidence="5">Proline-rich protein</fullName>
    </recommendedName>
</protein>
<evidence type="ECO:0000256" key="2">
    <source>
        <dbReference type="SAM" id="SignalP"/>
    </source>
</evidence>
<reference evidence="3 4" key="1">
    <citation type="submission" date="2024-01" db="EMBL/GenBank/DDBJ databases">
        <title>A telomere-to-telomere, gap-free genome of sweet tea (Lithocarpus litseifolius).</title>
        <authorList>
            <person name="Zhou J."/>
        </authorList>
    </citation>
    <scope>NUCLEOTIDE SEQUENCE [LARGE SCALE GENOMIC DNA]</scope>
    <source>
        <strain evidence="3">Zhou-2022a</strain>
        <tissue evidence="3">Leaf</tissue>
    </source>
</reference>
<comment type="caution">
    <text evidence="3">The sequence shown here is derived from an EMBL/GenBank/DDBJ whole genome shotgun (WGS) entry which is preliminary data.</text>
</comment>
<evidence type="ECO:0000313" key="3">
    <source>
        <dbReference type="EMBL" id="KAK9995309.1"/>
    </source>
</evidence>
<dbReference type="Proteomes" id="UP001459277">
    <property type="component" value="Unassembled WGS sequence"/>
</dbReference>
<feature type="compositionally biased region" description="Pro residues" evidence="1">
    <location>
        <begin position="93"/>
        <end position="107"/>
    </location>
</feature>
<evidence type="ECO:0000256" key="1">
    <source>
        <dbReference type="SAM" id="MobiDB-lite"/>
    </source>
</evidence>
<proteinExistence type="predicted"/>
<evidence type="ECO:0008006" key="5">
    <source>
        <dbReference type="Google" id="ProtNLM"/>
    </source>
</evidence>
<keyword evidence="2" id="KW-0732">Signal</keyword>
<gene>
    <name evidence="3" type="ORF">SO802_019995</name>
</gene>
<evidence type="ECO:0000313" key="4">
    <source>
        <dbReference type="Proteomes" id="UP001459277"/>
    </source>
</evidence>
<dbReference type="AlphaFoldDB" id="A0AAW2CDS7"/>
<keyword evidence="4" id="KW-1185">Reference proteome</keyword>